<evidence type="ECO:0000313" key="3">
    <source>
        <dbReference type="Proteomes" id="UP001150217"/>
    </source>
</evidence>
<proteinExistence type="predicted"/>
<accession>A0ABQ8UYL1</accession>
<evidence type="ECO:0000256" key="1">
    <source>
        <dbReference type="SAM" id="MobiDB-lite"/>
    </source>
</evidence>
<comment type="caution">
    <text evidence="2">The sequence shown here is derived from an EMBL/GenBank/DDBJ whole genome shotgun (WGS) entry which is preliminary data.</text>
</comment>
<sequence length="753" mass="86562">MYILLPYPFLPPFPYALKAELDQCMGQHQQLVANGSRLTRAQVQEWRGPWFSRWLTDGISFKLILAWIHKALHLQELVDYSIDDILNLFLSVVVLIYQDTPETALEELTALQRCLAQNYSLHQHNLVLDMLDQIEDLVNLDEDHGEFTTEAQVHIEISTSSLVQQCEIWATVLKEELLENTSGVHSKLESAQKKVALNIREMKRVPRSLFNTPDFQAALSITHLPSVILELSNPVYAYKHGHGPHHAHLLRCHGFGLVLGSILDKWTPTAQMEAAADACKGSNLNFWNESNTKPMKTGAHFFRALKDHPLLIPRISNPASVLFLCSEENFIFSWNRWLAWFLNEEKYAIHETNPWRLYQNIQTYLTRLKQEPTAPNWPPELRVIVNRTLDFWRLREEVEDNAFSADKKHCKICHNLPDHEKCVQRKIVHCNEDPGFYAKVKGAGITRVPEKEQMKPRRNQKQSTMPQLYHPDELGLERITADDDIIQRCGKLVILFVDPDIDDISPGETLDFVWFEAFGRQPGGHVEKLVHHCNKVTAVKPVRRGGKFDLWSSGQMRPYGWRQPSGGRLGDTYAPYAGIEAETLEGIMVLFEHAETSCILMGTAKGFHRKLWRNMKDASRMCERVGLAGVNVFDCRNYTSPQHADEDCVRSLCAQILLNAEEKWSEFSFCATQYGYYIETHENTLWSFDSSKLHGTMLPSERTVLRLRGGAGQVGTAGSVGPHVTTRRRDQTRAERNEQTRRNYQLRERVWHH</sequence>
<feature type="region of interest" description="Disordered" evidence="1">
    <location>
        <begin position="712"/>
        <end position="744"/>
    </location>
</feature>
<name>A0ABQ8UYL1_9AGAR</name>
<gene>
    <name evidence="2" type="ORF">C8R41DRAFT_860401</name>
</gene>
<dbReference type="EMBL" id="JANVFT010000145">
    <property type="protein sequence ID" value="KAJ4464177.1"/>
    <property type="molecule type" value="Genomic_DNA"/>
</dbReference>
<feature type="compositionally biased region" description="Basic and acidic residues" evidence="1">
    <location>
        <begin position="727"/>
        <end position="744"/>
    </location>
</feature>
<organism evidence="2 3">
    <name type="scientific">Lentinula lateritia</name>
    <dbReference type="NCBI Taxonomy" id="40482"/>
    <lineage>
        <taxon>Eukaryota</taxon>
        <taxon>Fungi</taxon>
        <taxon>Dikarya</taxon>
        <taxon>Basidiomycota</taxon>
        <taxon>Agaricomycotina</taxon>
        <taxon>Agaricomycetes</taxon>
        <taxon>Agaricomycetidae</taxon>
        <taxon>Agaricales</taxon>
        <taxon>Marasmiineae</taxon>
        <taxon>Omphalotaceae</taxon>
        <taxon>Lentinula</taxon>
    </lineage>
</organism>
<evidence type="ECO:0000313" key="2">
    <source>
        <dbReference type="EMBL" id="KAJ4464177.1"/>
    </source>
</evidence>
<protein>
    <submittedName>
        <fullName evidence="2">Uncharacterized protein</fullName>
    </submittedName>
</protein>
<reference evidence="2" key="1">
    <citation type="submission" date="2022-08" db="EMBL/GenBank/DDBJ databases">
        <title>A Global Phylogenomic Analysis of the Shiitake Genus Lentinula.</title>
        <authorList>
            <consortium name="DOE Joint Genome Institute"/>
            <person name="Sierra-Patev S."/>
            <person name="Min B."/>
            <person name="Naranjo-Ortiz M."/>
            <person name="Looney B."/>
            <person name="Konkel Z."/>
            <person name="Slot J.C."/>
            <person name="Sakamoto Y."/>
            <person name="Steenwyk J.L."/>
            <person name="Rokas A."/>
            <person name="Carro J."/>
            <person name="Camarero S."/>
            <person name="Ferreira P."/>
            <person name="Molpeceres G."/>
            <person name="Ruiz-Duenas F.J."/>
            <person name="Serrano A."/>
            <person name="Henrissat B."/>
            <person name="Drula E."/>
            <person name="Hughes K.W."/>
            <person name="Mata J.L."/>
            <person name="Ishikawa N.K."/>
            <person name="Vargas-Isla R."/>
            <person name="Ushijima S."/>
            <person name="Smith C.A."/>
            <person name="Ahrendt S."/>
            <person name="Andreopoulos W."/>
            <person name="He G."/>
            <person name="Labutti K."/>
            <person name="Lipzen A."/>
            <person name="Ng V."/>
            <person name="Riley R."/>
            <person name="Sandor L."/>
            <person name="Barry K."/>
            <person name="Martinez A.T."/>
            <person name="Xiao Y."/>
            <person name="Gibbons J.G."/>
            <person name="Terashima K."/>
            <person name="Grigoriev I.V."/>
            <person name="Hibbett D.S."/>
        </authorList>
    </citation>
    <scope>NUCLEOTIDE SEQUENCE</scope>
    <source>
        <strain evidence="2">RHP3577 ss4</strain>
    </source>
</reference>
<keyword evidence="3" id="KW-1185">Reference proteome</keyword>
<dbReference type="Proteomes" id="UP001150217">
    <property type="component" value="Unassembled WGS sequence"/>
</dbReference>